<sequence length="109" mass="12099">MEIFSRNSFVRAMNRANANPAVDLANVATRVRNVREAYGMASGDFARSIGVDPSSYSKIEKGTKPLKMEMGVAVCEAYGVTLDYIYRGRLGDLPEKVLRHLQSTQRQAN</sequence>
<keyword evidence="3" id="KW-1185">Reference proteome</keyword>
<dbReference type="InterPro" id="IPR010982">
    <property type="entry name" value="Lambda_DNA-bd_dom_sf"/>
</dbReference>
<dbReference type="Pfam" id="PF01381">
    <property type="entry name" value="HTH_3"/>
    <property type="match status" value="1"/>
</dbReference>
<evidence type="ECO:0000313" key="2">
    <source>
        <dbReference type="EMBL" id="TMV14426.1"/>
    </source>
</evidence>
<reference evidence="2 3" key="1">
    <citation type="submission" date="2019-05" db="EMBL/GenBank/DDBJ databases">
        <title>Marivita sp. nov. isolated from sea sediment.</title>
        <authorList>
            <person name="Kim W."/>
        </authorList>
    </citation>
    <scope>NUCLEOTIDE SEQUENCE [LARGE SCALE GENOMIC DNA]</scope>
    <source>
        <strain evidence="2 3">CAU 1492</strain>
    </source>
</reference>
<dbReference type="PROSITE" id="PS50943">
    <property type="entry name" value="HTH_CROC1"/>
    <property type="match status" value="1"/>
</dbReference>
<dbReference type="Proteomes" id="UP001191082">
    <property type="component" value="Unassembled WGS sequence"/>
</dbReference>
<dbReference type="SMART" id="SM00530">
    <property type="entry name" value="HTH_XRE"/>
    <property type="match status" value="1"/>
</dbReference>
<comment type="caution">
    <text evidence="2">The sequence shown here is derived from an EMBL/GenBank/DDBJ whole genome shotgun (WGS) entry which is preliminary data.</text>
</comment>
<dbReference type="Gene3D" id="1.10.260.40">
    <property type="entry name" value="lambda repressor-like DNA-binding domains"/>
    <property type="match status" value="1"/>
</dbReference>
<dbReference type="SUPFAM" id="SSF47413">
    <property type="entry name" value="lambda repressor-like DNA-binding domains"/>
    <property type="match status" value="1"/>
</dbReference>
<dbReference type="CDD" id="cd00093">
    <property type="entry name" value="HTH_XRE"/>
    <property type="match status" value="1"/>
</dbReference>
<evidence type="ECO:0000259" key="1">
    <source>
        <dbReference type="PROSITE" id="PS50943"/>
    </source>
</evidence>
<feature type="domain" description="HTH cro/C1-type" evidence="1">
    <location>
        <begin position="31"/>
        <end position="85"/>
    </location>
</feature>
<dbReference type="InterPro" id="IPR001387">
    <property type="entry name" value="Cro/C1-type_HTH"/>
</dbReference>
<organism evidence="2 3">
    <name type="scientific">Arenibacterium halophilum</name>
    <dbReference type="NCBI Taxonomy" id="2583821"/>
    <lineage>
        <taxon>Bacteria</taxon>
        <taxon>Pseudomonadati</taxon>
        <taxon>Pseudomonadota</taxon>
        <taxon>Alphaproteobacteria</taxon>
        <taxon>Rhodobacterales</taxon>
        <taxon>Paracoccaceae</taxon>
        <taxon>Arenibacterium</taxon>
    </lineage>
</organism>
<protein>
    <submittedName>
        <fullName evidence="2">Helix-turn-helix transcriptional regulator</fullName>
    </submittedName>
</protein>
<gene>
    <name evidence="2" type="ORF">FGK64_00065</name>
</gene>
<accession>A0ABY2XCT5</accession>
<evidence type="ECO:0000313" key="3">
    <source>
        <dbReference type="Proteomes" id="UP001191082"/>
    </source>
</evidence>
<dbReference type="EMBL" id="VCPC01000001">
    <property type="protein sequence ID" value="TMV14426.1"/>
    <property type="molecule type" value="Genomic_DNA"/>
</dbReference>
<name>A0ABY2XCT5_9RHOB</name>
<dbReference type="RefSeq" id="WP_138861779.1">
    <property type="nucleotide sequence ID" value="NZ_VCPC01000001.1"/>
</dbReference>
<proteinExistence type="predicted"/>